<evidence type="ECO:0000313" key="2">
    <source>
        <dbReference type="EMBL" id="HHE55154.1"/>
    </source>
</evidence>
<feature type="non-terminal residue" evidence="2">
    <location>
        <position position="91"/>
    </location>
</feature>
<feature type="transmembrane region" description="Helical" evidence="1">
    <location>
        <begin position="12"/>
        <end position="33"/>
    </location>
</feature>
<dbReference type="AlphaFoldDB" id="A0A7V5H3F1"/>
<keyword evidence="1" id="KW-1133">Transmembrane helix</keyword>
<evidence type="ECO:0000256" key="1">
    <source>
        <dbReference type="SAM" id="Phobius"/>
    </source>
</evidence>
<accession>A0A7V5H3F1</accession>
<gene>
    <name evidence="2" type="ORF">ENL21_05180</name>
</gene>
<proteinExistence type="predicted"/>
<name>A0A7V5H3F1_CALAY</name>
<comment type="caution">
    <text evidence="2">The sequence shown here is derived from an EMBL/GenBank/DDBJ whole genome shotgun (WGS) entry which is preliminary data.</text>
</comment>
<keyword evidence="1" id="KW-0472">Membrane</keyword>
<protein>
    <recommendedName>
        <fullName evidence="3">MFS transporter</fullName>
    </recommendedName>
</protein>
<sequence>MAEQKAFKWNTLLSYGIFAIAMGFFEAAVVVYLRLLYYPDGFHFPLVIIPTNIAVVELGRELSTIVMLWFAATFFADRFRERFIVFIYIFG</sequence>
<feature type="transmembrane region" description="Helical" evidence="1">
    <location>
        <begin position="53"/>
        <end position="76"/>
    </location>
</feature>
<organism evidence="2">
    <name type="scientific">Caldithrix abyssi</name>
    <dbReference type="NCBI Taxonomy" id="187145"/>
    <lineage>
        <taxon>Bacteria</taxon>
        <taxon>Pseudomonadati</taxon>
        <taxon>Calditrichota</taxon>
        <taxon>Calditrichia</taxon>
        <taxon>Calditrichales</taxon>
        <taxon>Calditrichaceae</taxon>
        <taxon>Caldithrix</taxon>
    </lineage>
</organism>
<keyword evidence="1" id="KW-0812">Transmembrane</keyword>
<dbReference type="EMBL" id="DRTD01000381">
    <property type="protein sequence ID" value="HHE55154.1"/>
    <property type="molecule type" value="Genomic_DNA"/>
</dbReference>
<reference evidence="2" key="1">
    <citation type="journal article" date="2020" name="mSystems">
        <title>Genome- and Community-Level Interaction Insights into Carbon Utilization and Element Cycling Functions of Hydrothermarchaeota in Hydrothermal Sediment.</title>
        <authorList>
            <person name="Zhou Z."/>
            <person name="Liu Y."/>
            <person name="Xu W."/>
            <person name="Pan J."/>
            <person name="Luo Z.H."/>
            <person name="Li M."/>
        </authorList>
    </citation>
    <scope>NUCLEOTIDE SEQUENCE [LARGE SCALE GENOMIC DNA]</scope>
    <source>
        <strain evidence="2">HyVt-76</strain>
    </source>
</reference>
<evidence type="ECO:0008006" key="3">
    <source>
        <dbReference type="Google" id="ProtNLM"/>
    </source>
</evidence>
<dbReference type="Proteomes" id="UP000886111">
    <property type="component" value="Unassembled WGS sequence"/>
</dbReference>